<keyword evidence="3" id="KW-1185">Reference proteome</keyword>
<name>A0ABR0PPY1_GOSAR</name>
<gene>
    <name evidence="2" type="ORF">PVK06_021249</name>
</gene>
<dbReference type="EMBL" id="JARKNE010000006">
    <property type="protein sequence ID" value="KAK5826331.1"/>
    <property type="molecule type" value="Genomic_DNA"/>
</dbReference>
<reference evidence="2 3" key="1">
    <citation type="submission" date="2023-03" db="EMBL/GenBank/DDBJ databases">
        <title>WGS of Gossypium arboreum.</title>
        <authorList>
            <person name="Yu D."/>
        </authorList>
    </citation>
    <scope>NUCLEOTIDE SEQUENCE [LARGE SCALE GENOMIC DNA]</scope>
    <source>
        <tissue evidence="2">Leaf</tissue>
    </source>
</reference>
<evidence type="ECO:0000313" key="2">
    <source>
        <dbReference type="EMBL" id="KAK5826331.1"/>
    </source>
</evidence>
<feature type="transmembrane region" description="Helical" evidence="1">
    <location>
        <begin position="21"/>
        <end position="43"/>
    </location>
</feature>
<proteinExistence type="predicted"/>
<keyword evidence="1" id="KW-0472">Membrane</keyword>
<keyword evidence="1" id="KW-0812">Transmembrane</keyword>
<dbReference type="Proteomes" id="UP001358586">
    <property type="component" value="Chromosome 6"/>
</dbReference>
<evidence type="ECO:0000256" key="1">
    <source>
        <dbReference type="SAM" id="Phobius"/>
    </source>
</evidence>
<keyword evidence="1" id="KW-1133">Transmembrane helix</keyword>
<protein>
    <submittedName>
        <fullName evidence="2">Uncharacterized protein</fullName>
    </submittedName>
</protein>
<organism evidence="2 3">
    <name type="scientific">Gossypium arboreum</name>
    <name type="common">Tree cotton</name>
    <name type="synonym">Gossypium nanking</name>
    <dbReference type="NCBI Taxonomy" id="29729"/>
    <lineage>
        <taxon>Eukaryota</taxon>
        <taxon>Viridiplantae</taxon>
        <taxon>Streptophyta</taxon>
        <taxon>Embryophyta</taxon>
        <taxon>Tracheophyta</taxon>
        <taxon>Spermatophyta</taxon>
        <taxon>Magnoliopsida</taxon>
        <taxon>eudicotyledons</taxon>
        <taxon>Gunneridae</taxon>
        <taxon>Pentapetalae</taxon>
        <taxon>rosids</taxon>
        <taxon>malvids</taxon>
        <taxon>Malvales</taxon>
        <taxon>Malvaceae</taxon>
        <taxon>Malvoideae</taxon>
        <taxon>Gossypium</taxon>
    </lineage>
</organism>
<evidence type="ECO:0000313" key="3">
    <source>
        <dbReference type="Proteomes" id="UP001358586"/>
    </source>
</evidence>
<comment type="caution">
    <text evidence="2">The sequence shown here is derived from an EMBL/GenBank/DDBJ whole genome shotgun (WGS) entry which is preliminary data.</text>
</comment>
<accession>A0ABR0PPY1</accession>
<sequence length="107" mass="12429">MKRSETKEKMVCPKRRAKLTLVPNAPGTGSIIFQVSLSLRFFIFKFPKKKEENRVPKKVKEVVSEILKNYACKNGSTFGFCFYDEEFGREKEEKEDNVLLPNIYGLD</sequence>